<dbReference type="AlphaFoldDB" id="A0A1I3VD22"/>
<keyword evidence="2" id="KW-0560">Oxidoreductase</keyword>
<dbReference type="Gene3D" id="3.40.109.10">
    <property type="entry name" value="NADH Oxidase"/>
    <property type="match status" value="1"/>
</dbReference>
<dbReference type="EMBL" id="FOQU01000013">
    <property type="protein sequence ID" value="SFJ93248.1"/>
    <property type="molecule type" value="Genomic_DNA"/>
</dbReference>
<organism evidence="4 5">
    <name type="scientific">Paraburkholderia megapolitana</name>
    <dbReference type="NCBI Taxonomy" id="420953"/>
    <lineage>
        <taxon>Bacteria</taxon>
        <taxon>Pseudomonadati</taxon>
        <taxon>Pseudomonadota</taxon>
        <taxon>Betaproteobacteria</taxon>
        <taxon>Burkholderiales</taxon>
        <taxon>Burkholderiaceae</taxon>
        <taxon>Paraburkholderia</taxon>
    </lineage>
</organism>
<dbReference type="OrthoDB" id="9802510at2"/>
<gene>
    <name evidence="4" type="ORF">SAMN05192543_113144</name>
</gene>
<dbReference type="GO" id="GO:0016491">
    <property type="term" value="F:oxidoreductase activity"/>
    <property type="evidence" value="ECO:0007669"/>
    <property type="project" value="UniProtKB-KW"/>
</dbReference>
<keyword evidence="5" id="KW-1185">Reference proteome</keyword>
<accession>A0A1I3VD22</accession>
<proteinExistence type="inferred from homology"/>
<dbReference type="STRING" id="420953.SAMN05192543_113144"/>
<dbReference type="Proteomes" id="UP000199548">
    <property type="component" value="Unassembled WGS sequence"/>
</dbReference>
<dbReference type="RefSeq" id="WP_091019815.1">
    <property type="nucleotide sequence ID" value="NZ_CP041745.1"/>
</dbReference>
<evidence type="ECO:0000313" key="4">
    <source>
        <dbReference type="EMBL" id="SFJ93248.1"/>
    </source>
</evidence>
<evidence type="ECO:0000256" key="2">
    <source>
        <dbReference type="ARBA" id="ARBA00023002"/>
    </source>
</evidence>
<dbReference type="InterPro" id="IPR000415">
    <property type="entry name" value="Nitroreductase-like"/>
</dbReference>
<dbReference type="PANTHER" id="PTHR43673">
    <property type="entry name" value="NAD(P)H NITROREDUCTASE YDGI-RELATED"/>
    <property type="match status" value="1"/>
</dbReference>
<dbReference type="Pfam" id="PF00881">
    <property type="entry name" value="Nitroreductase"/>
    <property type="match status" value="1"/>
</dbReference>
<reference evidence="4 5" key="1">
    <citation type="submission" date="2016-10" db="EMBL/GenBank/DDBJ databases">
        <authorList>
            <person name="de Groot N.N."/>
        </authorList>
    </citation>
    <scope>NUCLEOTIDE SEQUENCE [LARGE SCALE GENOMIC DNA]</scope>
    <source>
        <strain evidence="4 5">LMG 23650</strain>
    </source>
</reference>
<sequence>MTTKHAPTDVSIHELLAGRWSPRAFSNEPVSREHLHSVLEAARWAPSSFNAQPWRFLVFDRSTDEAAFKRAFATLVPFNQGWNGSVPVLIAVTTQTLTSKGEVNRCAPYDAGAAAMALVLQAHALGLAAHQMAGVDVNAFRSAFAIPDDVEVIAMISLGHYGDAAKLDPALRDREKAGRTRSPLGEIAFAGAWKKPFVAA</sequence>
<dbReference type="PANTHER" id="PTHR43673:SF10">
    <property type="entry name" value="NADH DEHYDROGENASE_NAD(P)H NITROREDUCTASE XCC3605-RELATED"/>
    <property type="match status" value="1"/>
</dbReference>
<protein>
    <submittedName>
        <fullName evidence="4">Nitroreductase</fullName>
    </submittedName>
</protein>
<dbReference type="SUPFAM" id="SSF55469">
    <property type="entry name" value="FMN-dependent nitroreductase-like"/>
    <property type="match status" value="1"/>
</dbReference>
<dbReference type="InterPro" id="IPR029479">
    <property type="entry name" value="Nitroreductase"/>
</dbReference>
<feature type="domain" description="Nitroreductase" evidence="3">
    <location>
        <begin position="17"/>
        <end position="160"/>
    </location>
</feature>
<name>A0A1I3VD22_9BURK</name>
<evidence type="ECO:0000256" key="1">
    <source>
        <dbReference type="ARBA" id="ARBA00007118"/>
    </source>
</evidence>
<evidence type="ECO:0000259" key="3">
    <source>
        <dbReference type="Pfam" id="PF00881"/>
    </source>
</evidence>
<dbReference type="CDD" id="cd02138">
    <property type="entry name" value="TdsD-like"/>
    <property type="match status" value="1"/>
</dbReference>
<comment type="similarity">
    <text evidence="1">Belongs to the nitroreductase family.</text>
</comment>
<evidence type="ECO:0000313" key="5">
    <source>
        <dbReference type="Proteomes" id="UP000199548"/>
    </source>
</evidence>